<keyword evidence="3" id="KW-1185">Reference proteome</keyword>
<feature type="transmembrane region" description="Helical" evidence="1">
    <location>
        <begin position="186"/>
        <end position="204"/>
    </location>
</feature>
<feature type="transmembrane region" description="Helical" evidence="1">
    <location>
        <begin position="88"/>
        <end position="116"/>
    </location>
</feature>
<feature type="transmembrane region" description="Helical" evidence="1">
    <location>
        <begin position="224"/>
        <end position="244"/>
    </location>
</feature>
<sequence>MIDRLSENLKFNILVTYNLLLIVFSFIFDNYKNILLGINKIIRSSDILITDYLGIGGLGATFFNAGMLGLLALFLLKVEKSKLNGISIAAVFTVTGFAMFGKNSLNICPIMIGVWLHSAYQKEPFANYVIVALFGTALAPMVSQIIIIFGFSAKGVILGTLIGIIIGFILPPVASSLLNVHQGFNLYNLGFTAGVIGTLLMSVFRSYEFDTDNQLIWTVEYTKLIGAFLILYFLSMMILGYILNEKSIKEIKRLWERSGRTVTDFVIRDGFALTLFNMGIMGLLYTLLILVLGSPLNGPVVGGLFTIVGFSAFGKHPLNTIPVVLGVLLGVLTNVWDLSNPALILALLFSTTLAPITGVFGNISGIIAGFLHLSVVMNIGYLHGGLNLYNNGFSGGLVASILFPIFDSLRRDG</sequence>
<keyword evidence="1" id="KW-0812">Transmembrane</keyword>
<feature type="transmembrane region" description="Helical" evidence="1">
    <location>
        <begin position="155"/>
        <end position="174"/>
    </location>
</feature>
<proteinExistence type="predicted"/>
<organism evidence="2 3">
    <name type="scientific">Orenia metallireducens</name>
    <dbReference type="NCBI Taxonomy" id="1413210"/>
    <lineage>
        <taxon>Bacteria</taxon>
        <taxon>Bacillati</taxon>
        <taxon>Bacillota</taxon>
        <taxon>Clostridia</taxon>
        <taxon>Halanaerobiales</taxon>
        <taxon>Halobacteroidaceae</taxon>
        <taxon>Orenia</taxon>
    </lineage>
</organism>
<keyword evidence="1" id="KW-1133">Transmembrane helix</keyword>
<feature type="transmembrane region" description="Helical" evidence="1">
    <location>
        <begin position="320"/>
        <end position="336"/>
    </location>
</feature>
<evidence type="ECO:0008006" key="4">
    <source>
        <dbReference type="Google" id="ProtNLM"/>
    </source>
</evidence>
<dbReference type="Proteomes" id="UP000219573">
    <property type="component" value="Unassembled WGS sequence"/>
</dbReference>
<feature type="transmembrane region" description="Helical" evidence="1">
    <location>
        <begin position="12"/>
        <end position="31"/>
    </location>
</feature>
<dbReference type="EMBL" id="OBDZ01000012">
    <property type="protein sequence ID" value="SNY29129.1"/>
    <property type="molecule type" value="Genomic_DNA"/>
</dbReference>
<protein>
    <recommendedName>
        <fullName evidence="4">DUF1576 domain-containing protein</fullName>
    </recommendedName>
</protein>
<name>A0A285GZX5_9FIRM</name>
<dbReference type="AlphaFoldDB" id="A0A285GZX5"/>
<evidence type="ECO:0000313" key="2">
    <source>
        <dbReference type="EMBL" id="SNY29129.1"/>
    </source>
</evidence>
<accession>A0A285GZX5</accession>
<feature type="transmembrane region" description="Helical" evidence="1">
    <location>
        <begin position="388"/>
        <end position="406"/>
    </location>
</feature>
<dbReference type="OrthoDB" id="9776502at2"/>
<gene>
    <name evidence="2" type="ORF">SAMN06265827_112114</name>
</gene>
<feature type="transmembrane region" description="Helical" evidence="1">
    <location>
        <begin position="128"/>
        <end position="149"/>
    </location>
</feature>
<keyword evidence="1" id="KW-0472">Membrane</keyword>
<feature type="transmembrane region" description="Helical" evidence="1">
    <location>
        <begin position="265"/>
        <end position="290"/>
    </location>
</feature>
<feature type="transmembrane region" description="Helical" evidence="1">
    <location>
        <begin position="52"/>
        <end position="76"/>
    </location>
</feature>
<feature type="transmembrane region" description="Helical" evidence="1">
    <location>
        <begin position="296"/>
        <end position="313"/>
    </location>
</feature>
<evidence type="ECO:0000256" key="1">
    <source>
        <dbReference type="SAM" id="Phobius"/>
    </source>
</evidence>
<dbReference type="InterPro" id="IPR011470">
    <property type="entry name" value="DUF1576"/>
</dbReference>
<reference evidence="3" key="1">
    <citation type="submission" date="2017-09" db="EMBL/GenBank/DDBJ databases">
        <authorList>
            <person name="Varghese N."/>
            <person name="Submissions S."/>
        </authorList>
    </citation>
    <scope>NUCLEOTIDE SEQUENCE [LARGE SCALE GENOMIC DNA]</scope>
    <source>
        <strain evidence="3">MSL47</strain>
    </source>
</reference>
<dbReference type="RefSeq" id="WP_097017895.1">
    <property type="nucleotide sequence ID" value="NZ_OBDZ01000012.1"/>
</dbReference>
<dbReference type="Pfam" id="PF07613">
    <property type="entry name" value="DUF1576"/>
    <property type="match status" value="2"/>
</dbReference>
<evidence type="ECO:0000313" key="3">
    <source>
        <dbReference type="Proteomes" id="UP000219573"/>
    </source>
</evidence>